<evidence type="ECO:0000313" key="2">
    <source>
        <dbReference type="Proteomes" id="UP000185622"/>
    </source>
</evidence>
<dbReference type="RefSeq" id="WP_075775319.1">
    <property type="nucleotide sequence ID" value="NZ_CP019437.1"/>
</dbReference>
<reference evidence="1 2" key="1">
    <citation type="submission" date="2017-01" db="EMBL/GenBank/DDBJ databases">
        <title>The complete genome sequence of a sulfur-oxidizing marine bacterium Thioclava sp. 25B10_4T.</title>
        <authorList>
            <person name="Liu Y."/>
            <person name="Lai Q."/>
            <person name="Shao Z."/>
        </authorList>
    </citation>
    <scope>NUCLEOTIDE SEQUENCE [LARGE SCALE GENOMIC DNA]</scope>
    <source>
        <strain evidence="1 2">25B10_4</strain>
    </source>
</reference>
<sequence>MKKPQINEPNACARIISKIAHTCFLIGAETEFDAHFDWHGHVNLIRVMVFPKGVISWHPRDAILRFEEYLKLPSTARHPDFWTGTCQQAEKFAVQLNAFREENRC</sequence>
<evidence type="ECO:0000313" key="1">
    <source>
        <dbReference type="EMBL" id="AQS46515.1"/>
    </source>
</evidence>
<proteinExistence type="predicted"/>
<name>A0ABM6ICU1_9RHOB</name>
<protein>
    <submittedName>
        <fullName evidence="1">Uncharacterized protein</fullName>
    </submittedName>
</protein>
<accession>A0ABM6ICU1</accession>
<keyword evidence="2" id="KW-1185">Reference proteome</keyword>
<dbReference type="Proteomes" id="UP000185622">
    <property type="component" value="Chromosome"/>
</dbReference>
<organism evidence="1 2">
    <name type="scientific">Thioclava nitratireducens</name>
    <dbReference type="NCBI Taxonomy" id="1915078"/>
    <lineage>
        <taxon>Bacteria</taxon>
        <taxon>Pseudomonadati</taxon>
        <taxon>Pseudomonadota</taxon>
        <taxon>Alphaproteobacteria</taxon>
        <taxon>Rhodobacterales</taxon>
        <taxon>Paracoccaceae</taxon>
        <taxon>Thioclava</taxon>
    </lineage>
</organism>
<gene>
    <name evidence="1" type="ORF">BMG03_00910</name>
</gene>
<dbReference type="EMBL" id="CP019437">
    <property type="protein sequence ID" value="AQS46515.1"/>
    <property type="molecule type" value="Genomic_DNA"/>
</dbReference>